<reference evidence="1" key="1">
    <citation type="submission" date="2021-01" db="EMBL/GenBank/DDBJ databases">
        <title>Whole genome shotgun sequence of Actinoplanes capillaceus NBRC 16408.</title>
        <authorList>
            <person name="Komaki H."/>
            <person name="Tamura T."/>
        </authorList>
    </citation>
    <scope>NUCLEOTIDE SEQUENCE [LARGE SCALE GENOMIC DNA]</scope>
    <source>
        <strain evidence="1">NBRC 16408</strain>
    </source>
</reference>
<protein>
    <submittedName>
        <fullName evidence="1">Uncharacterized protein</fullName>
    </submittedName>
</protein>
<accession>A0ABQ3WW20</accession>
<dbReference type="EMBL" id="BOMF01000149">
    <property type="protein sequence ID" value="GID50450.1"/>
    <property type="molecule type" value="Genomic_DNA"/>
</dbReference>
<dbReference type="RefSeq" id="WP_204300488.1">
    <property type="nucleotide sequence ID" value="NZ_BAAAGQ010000037.1"/>
</dbReference>
<organism evidence="1">
    <name type="scientific">Actinoplanes campanulatus</name>
    <dbReference type="NCBI Taxonomy" id="113559"/>
    <lineage>
        <taxon>Bacteria</taxon>
        <taxon>Bacillati</taxon>
        <taxon>Actinomycetota</taxon>
        <taxon>Actinomycetes</taxon>
        <taxon>Micromonosporales</taxon>
        <taxon>Micromonosporaceae</taxon>
        <taxon>Actinoplanes</taxon>
    </lineage>
</organism>
<proteinExistence type="predicted"/>
<comment type="caution">
    <text evidence="1">The sequence shown here is derived from an EMBL/GenBank/DDBJ whole genome shotgun (WGS) entry which is preliminary data.</text>
</comment>
<evidence type="ECO:0000313" key="1">
    <source>
        <dbReference type="EMBL" id="GID50450.1"/>
    </source>
</evidence>
<name>A0ABQ3WW20_9ACTN</name>
<gene>
    <name evidence="1" type="ORF">Aca07nite_77250</name>
</gene>
<sequence length="66" mass="7325">MAGGHDVRREVDLLSRVSPRVSLPAPEIRFADEEAGVLGYPLRLYRFPTAPYAMITGRGRIGKVRS</sequence>